<sequence length="144" mass="16231">MTAKCRFFNIACIMLLLTSCPSRSAGHNRNRMILQLPHQKIVRSVGQPCNARAPCINWACCRQLGHESSCYPRARRGNRCTIVHFNGTYRHHCPCAPGHVILLFSSREESGPLPCRDGKAKSHRHVVGLMDRLELMKPVVSLDQ</sequence>
<dbReference type="PROSITE" id="PS51257">
    <property type="entry name" value="PROKAR_LIPOPROTEIN"/>
    <property type="match status" value="1"/>
</dbReference>
<proteinExistence type="predicted"/>
<reference evidence="2" key="1">
    <citation type="journal article" date="2017" name="Parasit. Vectors">
        <title>Sialotranscriptomics of Rhipicephalus zambeziensis reveals intricate expression profiles of secretory proteins and suggests tight temporal transcriptional regulation during blood-feeding.</title>
        <authorList>
            <person name="de Castro M.H."/>
            <person name="de Klerk D."/>
            <person name="Pienaar R."/>
            <person name="Rees D.J.G."/>
            <person name="Mans B.J."/>
        </authorList>
    </citation>
    <scope>NUCLEOTIDE SEQUENCE</scope>
    <source>
        <tissue evidence="2">Salivary glands</tissue>
    </source>
</reference>
<keyword evidence="1" id="KW-0732">Signal</keyword>
<name>A0A224YM31_9ACAR</name>
<dbReference type="AlphaFoldDB" id="A0A224YM31"/>
<evidence type="ECO:0000256" key="1">
    <source>
        <dbReference type="SAM" id="SignalP"/>
    </source>
</evidence>
<dbReference type="EMBL" id="GFPF01003756">
    <property type="protein sequence ID" value="MAA14902.1"/>
    <property type="molecule type" value="Transcribed_RNA"/>
</dbReference>
<feature type="chain" id="PRO_5013279586" evidence="1">
    <location>
        <begin position="27"/>
        <end position="144"/>
    </location>
</feature>
<feature type="signal peptide" evidence="1">
    <location>
        <begin position="1"/>
        <end position="26"/>
    </location>
</feature>
<dbReference type="Gene3D" id="2.10.80.10">
    <property type="entry name" value="Lipase, subunit A"/>
    <property type="match status" value="1"/>
</dbReference>
<evidence type="ECO:0000313" key="2">
    <source>
        <dbReference type="EMBL" id="MAA14902.1"/>
    </source>
</evidence>
<organism evidence="2">
    <name type="scientific">Rhipicephalus zambeziensis</name>
    <dbReference type="NCBI Taxonomy" id="60191"/>
    <lineage>
        <taxon>Eukaryota</taxon>
        <taxon>Metazoa</taxon>
        <taxon>Ecdysozoa</taxon>
        <taxon>Arthropoda</taxon>
        <taxon>Chelicerata</taxon>
        <taxon>Arachnida</taxon>
        <taxon>Acari</taxon>
        <taxon>Parasitiformes</taxon>
        <taxon>Ixodida</taxon>
        <taxon>Ixodoidea</taxon>
        <taxon>Ixodidae</taxon>
        <taxon>Rhipicephalinae</taxon>
        <taxon>Rhipicephalus</taxon>
        <taxon>Rhipicephalus</taxon>
    </lineage>
</organism>
<accession>A0A224YM31</accession>
<protein>
    <submittedName>
        <fullName evidence="2">Ixodegrin B</fullName>
    </submittedName>
</protein>